<accession>A0A286GG90</accession>
<name>A0A286GG90_9ACTN</name>
<dbReference type="RefSeq" id="WP_143278389.1">
    <property type="nucleotide sequence ID" value="NZ_OCNK01000001.1"/>
</dbReference>
<evidence type="ECO:0000313" key="2">
    <source>
        <dbReference type="Proteomes" id="UP000219482"/>
    </source>
</evidence>
<dbReference type="AlphaFoldDB" id="A0A286GG90"/>
<dbReference type="EMBL" id="OCNK01000001">
    <property type="protein sequence ID" value="SOD94246.1"/>
    <property type="molecule type" value="Genomic_DNA"/>
</dbReference>
<evidence type="ECO:0000313" key="1">
    <source>
        <dbReference type="EMBL" id="SOD94246.1"/>
    </source>
</evidence>
<dbReference type="Proteomes" id="UP000219482">
    <property type="component" value="Unassembled WGS sequence"/>
</dbReference>
<gene>
    <name evidence="1" type="ORF">SAMN06272739_0661</name>
</gene>
<keyword evidence="2" id="KW-1185">Reference proteome</keyword>
<reference evidence="2" key="1">
    <citation type="submission" date="2017-09" db="EMBL/GenBank/DDBJ databases">
        <authorList>
            <person name="Varghese N."/>
            <person name="Submissions S."/>
        </authorList>
    </citation>
    <scope>NUCLEOTIDE SEQUENCE [LARGE SCALE GENOMIC DNA]</scope>
    <source>
        <strain evidence="2">DSM 44270</strain>
    </source>
</reference>
<evidence type="ECO:0008006" key="3">
    <source>
        <dbReference type="Google" id="ProtNLM"/>
    </source>
</evidence>
<organism evidence="1 2">
    <name type="scientific">Blastococcus haudaquaticus</name>
    <dbReference type="NCBI Taxonomy" id="1938745"/>
    <lineage>
        <taxon>Bacteria</taxon>
        <taxon>Bacillati</taxon>
        <taxon>Actinomycetota</taxon>
        <taxon>Actinomycetes</taxon>
        <taxon>Geodermatophilales</taxon>
        <taxon>Geodermatophilaceae</taxon>
        <taxon>Blastococcus</taxon>
    </lineage>
</organism>
<proteinExistence type="predicted"/>
<sequence>MPFSRLERVAANKVRDAAFFPRVAEQGRCFTWGTDEGITPWEDRNGDTLLPFWPDEVSASSENQDDVEPGEKVLERPLDELGGSLRRWVDADVGIAVHPVDGNIAGTYSVREFATRLLHAVPADQRDSAQWVKDLAALARVLP</sequence>
<protein>
    <recommendedName>
        <fullName evidence="3">DUF2750 domain-containing protein</fullName>
    </recommendedName>
</protein>